<accession>A0A109V025</accession>
<evidence type="ECO:0000313" key="2">
    <source>
        <dbReference type="Proteomes" id="UP000243052"/>
    </source>
</evidence>
<dbReference type="GO" id="GO:0019781">
    <property type="term" value="F:NEDD8 activating enzyme activity"/>
    <property type="evidence" value="ECO:0007669"/>
    <property type="project" value="TreeGrafter"/>
</dbReference>
<name>A0A109V025_9SACH</name>
<dbReference type="GeneID" id="28725682"/>
<reference evidence="1 2" key="1">
    <citation type="submission" date="2016-01" db="EMBL/GenBank/DDBJ databases">
        <title>Genome sequence of the yeast Holleya sinecauda.</title>
        <authorList>
            <person name="Dietrich F.S."/>
        </authorList>
    </citation>
    <scope>NUCLEOTIDE SEQUENCE [LARGE SCALE GENOMIC DNA]</scope>
    <source>
        <strain evidence="1 2">ATCC 58844</strain>
    </source>
</reference>
<dbReference type="SUPFAM" id="SSF69572">
    <property type="entry name" value="Activating enzymes of the ubiquitin-like proteins"/>
    <property type="match status" value="1"/>
</dbReference>
<dbReference type="Proteomes" id="UP000243052">
    <property type="component" value="Chromosome vii"/>
</dbReference>
<dbReference type="OrthoDB" id="1708823at2759"/>
<dbReference type="EMBL" id="CP014247">
    <property type="protein sequence ID" value="AMD22335.1"/>
    <property type="molecule type" value="Genomic_DNA"/>
</dbReference>
<evidence type="ECO:0000313" key="1">
    <source>
        <dbReference type="EMBL" id="AMD22335.1"/>
    </source>
</evidence>
<dbReference type="PANTHER" id="PTHR10953">
    <property type="entry name" value="UBIQUITIN-ACTIVATING ENZYME E1"/>
    <property type="match status" value="1"/>
</dbReference>
<proteinExistence type="predicted"/>
<protein>
    <submittedName>
        <fullName evidence="1">HGL005Wp</fullName>
    </submittedName>
</protein>
<dbReference type="PANTHER" id="PTHR10953:SF29">
    <property type="entry name" value="NEDD8-ACTIVATING ENZYME E1 REGULATORY SUBUNIT"/>
    <property type="match status" value="1"/>
</dbReference>
<dbReference type="GO" id="GO:0045116">
    <property type="term" value="P:protein neddylation"/>
    <property type="evidence" value="ECO:0007669"/>
    <property type="project" value="TreeGrafter"/>
</dbReference>
<dbReference type="GO" id="GO:0005737">
    <property type="term" value="C:cytoplasm"/>
    <property type="evidence" value="ECO:0007669"/>
    <property type="project" value="TreeGrafter"/>
</dbReference>
<dbReference type="InterPro" id="IPR045886">
    <property type="entry name" value="ThiF/MoeB/HesA"/>
</dbReference>
<dbReference type="RefSeq" id="XP_017989331.1">
    <property type="nucleotide sequence ID" value="XM_018133506.1"/>
</dbReference>
<dbReference type="AlphaFoldDB" id="A0A109V025"/>
<dbReference type="Gene3D" id="3.40.50.720">
    <property type="entry name" value="NAD(P)-binding Rossmann-like Domain"/>
    <property type="match status" value="1"/>
</dbReference>
<sequence length="462" mass="52788">MLISRYDRQLRLWGETGQQCLKSSHILVVDFNYSALLLEVVKNLALTGIGKLSLLVETNNDEHGTFFDDSSLRVLNTEVELNYLDWDKAEFSKASFWKKFTAVIVTSSAINVLKTVTDFWHYNSDGLLPILILAYSIGLYGYIRIFSKETHCVVEVQSENQVPDLRLDVGWPELDKYCMNIDLVSKDNAEIAELPFATILRRAVLDSSSKPIKTELMEYLQHLLVRNGAIVSNPYLNFVEAEKHIHLALRDSRAISENILRLINIIPKNLKKVEDPFNRSFWILIEALRKFLSYHKQLPLAGNIPDMESSTVKYSELKALYQKKAREDMLHLKSLTKHNIESDMIELFSYNVRNIKVVNFSEVLSPEGSIEILDAQKEELAPLLQVLIADQFNLSVKLNEPSHLNYIEKVQATKGKNLYPVTAMIGGMVCQEIIKVLTHKFVPLENAIVYDGLLNKLESLKM</sequence>
<gene>
    <name evidence="1" type="ORF">AW171_hschr74363</name>
</gene>
<dbReference type="InterPro" id="IPR035985">
    <property type="entry name" value="Ubiquitin-activating_enz"/>
</dbReference>
<organism evidence="1 2">
    <name type="scientific">Eremothecium sinecaudum</name>
    <dbReference type="NCBI Taxonomy" id="45286"/>
    <lineage>
        <taxon>Eukaryota</taxon>
        <taxon>Fungi</taxon>
        <taxon>Dikarya</taxon>
        <taxon>Ascomycota</taxon>
        <taxon>Saccharomycotina</taxon>
        <taxon>Saccharomycetes</taxon>
        <taxon>Saccharomycetales</taxon>
        <taxon>Saccharomycetaceae</taxon>
        <taxon>Eremothecium</taxon>
    </lineage>
</organism>
<keyword evidence="2" id="KW-1185">Reference proteome</keyword>
<dbReference type="STRING" id="45286.A0A109V025"/>